<organism evidence="1 2">
    <name type="scientific">Actinidia rufa</name>
    <dbReference type="NCBI Taxonomy" id="165716"/>
    <lineage>
        <taxon>Eukaryota</taxon>
        <taxon>Viridiplantae</taxon>
        <taxon>Streptophyta</taxon>
        <taxon>Embryophyta</taxon>
        <taxon>Tracheophyta</taxon>
        <taxon>Spermatophyta</taxon>
        <taxon>Magnoliopsida</taxon>
        <taxon>eudicotyledons</taxon>
        <taxon>Gunneridae</taxon>
        <taxon>Pentapetalae</taxon>
        <taxon>asterids</taxon>
        <taxon>Ericales</taxon>
        <taxon>Actinidiaceae</taxon>
        <taxon>Actinidia</taxon>
    </lineage>
</organism>
<evidence type="ECO:0000313" key="2">
    <source>
        <dbReference type="Proteomes" id="UP000585474"/>
    </source>
</evidence>
<dbReference type="OrthoDB" id="60033at2759"/>
<accession>A0A7J0E8N5</accession>
<name>A0A7J0E8N5_9ERIC</name>
<protein>
    <submittedName>
        <fullName evidence="1">Uncharacterized protein</fullName>
    </submittedName>
</protein>
<sequence length="48" mass="5236">MDSSSSLLSKGMIDDGNESHVLAVDDNVIDRKLVENCSRSPRAKGFIQ</sequence>
<dbReference type="Proteomes" id="UP000585474">
    <property type="component" value="Unassembled WGS sequence"/>
</dbReference>
<dbReference type="AlphaFoldDB" id="A0A7J0E8N5"/>
<evidence type="ECO:0000313" key="1">
    <source>
        <dbReference type="EMBL" id="GFY82037.1"/>
    </source>
</evidence>
<proteinExistence type="predicted"/>
<comment type="caution">
    <text evidence="1">The sequence shown here is derived from an EMBL/GenBank/DDBJ whole genome shotgun (WGS) entry which is preliminary data.</text>
</comment>
<reference evidence="1 2" key="1">
    <citation type="submission" date="2019-07" db="EMBL/GenBank/DDBJ databases">
        <title>De Novo Assembly of kiwifruit Actinidia rufa.</title>
        <authorList>
            <person name="Sugita-Konishi S."/>
            <person name="Sato K."/>
            <person name="Mori E."/>
            <person name="Abe Y."/>
            <person name="Kisaki G."/>
            <person name="Hamano K."/>
            <person name="Suezawa K."/>
            <person name="Otani M."/>
            <person name="Fukuda T."/>
            <person name="Manabe T."/>
            <person name="Gomi K."/>
            <person name="Tabuchi M."/>
            <person name="Akimitsu K."/>
            <person name="Kataoka I."/>
        </authorList>
    </citation>
    <scope>NUCLEOTIDE SEQUENCE [LARGE SCALE GENOMIC DNA]</scope>
    <source>
        <strain evidence="2">cv. Fuchu</strain>
    </source>
</reference>
<keyword evidence="2" id="KW-1185">Reference proteome</keyword>
<gene>
    <name evidence="1" type="ORF">Acr_02g0002770</name>
</gene>
<dbReference type="EMBL" id="BJWL01000002">
    <property type="protein sequence ID" value="GFY82037.1"/>
    <property type="molecule type" value="Genomic_DNA"/>
</dbReference>